<feature type="chain" id="PRO_5005327213" evidence="4">
    <location>
        <begin position="22"/>
        <end position="234"/>
    </location>
</feature>
<evidence type="ECO:0000256" key="3">
    <source>
        <dbReference type="PROSITE-ProRule" id="PRU01005"/>
    </source>
</evidence>
<dbReference type="WBParaSite" id="TCONS_00013070.p1">
    <property type="protein sequence ID" value="TCONS_00013070.p1"/>
    <property type="gene ID" value="XLOC_008866"/>
</dbReference>
<dbReference type="Gene3D" id="1.10.10.1870">
    <property type="entry name" value="ShTK domain-like"/>
    <property type="match status" value="1"/>
</dbReference>
<evidence type="ECO:0000313" key="8">
    <source>
        <dbReference type="WBParaSite" id="TCONS_00013070.p1"/>
    </source>
</evidence>
<name>A0A0K0DZT8_STRER</name>
<feature type="signal peptide" evidence="4">
    <location>
        <begin position="1"/>
        <end position="21"/>
    </location>
</feature>
<dbReference type="AlphaFoldDB" id="A0A0K0DZT8"/>
<dbReference type="PANTHER" id="PTHR46219:SF5">
    <property type="entry name" value="SHKT DOMAIN-CONTAINING PROTEIN"/>
    <property type="match status" value="1"/>
</dbReference>
<dbReference type="InterPro" id="IPR003582">
    <property type="entry name" value="ShKT_dom"/>
</dbReference>
<dbReference type="FunFam" id="1.10.10.1940:FF:000002">
    <property type="entry name" value="PHAryngeal gland Toxin-related"/>
    <property type="match status" value="1"/>
</dbReference>
<organism evidence="7">
    <name type="scientific">Strongyloides stercoralis</name>
    <name type="common">Threadworm</name>
    <dbReference type="NCBI Taxonomy" id="6248"/>
    <lineage>
        <taxon>Eukaryota</taxon>
        <taxon>Metazoa</taxon>
        <taxon>Ecdysozoa</taxon>
        <taxon>Nematoda</taxon>
        <taxon>Chromadorea</taxon>
        <taxon>Rhabditida</taxon>
        <taxon>Tylenchina</taxon>
        <taxon>Panagrolaimomorpha</taxon>
        <taxon>Strongyloidoidea</taxon>
        <taxon>Strongyloididae</taxon>
        <taxon>Strongyloides</taxon>
    </lineage>
</organism>
<evidence type="ECO:0000256" key="2">
    <source>
        <dbReference type="ARBA" id="ARBA00023157"/>
    </source>
</evidence>
<keyword evidence="2" id="KW-1015">Disulfide bond</keyword>
<dbReference type="SMART" id="SM00254">
    <property type="entry name" value="ShKT"/>
    <property type="match status" value="2"/>
</dbReference>
<evidence type="ECO:0000256" key="1">
    <source>
        <dbReference type="ARBA" id="ARBA00022729"/>
    </source>
</evidence>
<keyword evidence="1 4" id="KW-0732">Signal</keyword>
<dbReference type="Pfam" id="PF01549">
    <property type="entry name" value="ShK"/>
    <property type="match status" value="2"/>
</dbReference>
<proteinExistence type="predicted"/>
<accession>A0A0K0DZT8</accession>
<comment type="caution">
    <text evidence="3">Lacks conserved residue(s) required for the propagation of feature annotation.</text>
</comment>
<feature type="domain" description="ShKT" evidence="5">
    <location>
        <begin position="149"/>
        <end position="187"/>
    </location>
</feature>
<dbReference type="Gene3D" id="1.10.10.1940">
    <property type="match status" value="1"/>
</dbReference>
<dbReference type="WBParaSite" id="SSTP_0000274900.1">
    <property type="protein sequence ID" value="SSTP_0000274900.1"/>
    <property type="gene ID" value="SSTP_0000274900"/>
</dbReference>
<dbReference type="PROSITE" id="PS51670">
    <property type="entry name" value="SHKT"/>
    <property type="match status" value="1"/>
</dbReference>
<sequence length="234" mass="24589">MNLKNIVFSIIFTTLINKSFGADVGYGETCDGTTTTCATGYVCAPWGTGTTNTVCAKGCTVATQDDDCGTGKTCEELNAGSQDYICKSVLAGLTSAPCTAATVCDANTQICEEHTLTCVAKPTTSTVLTTISNPTTITNYRINVTPQPCVDLVSGGSNGCGALASYCNNDIYKDLMKVKCPKTCGYCTTTGSSSSSNGGCKDNIPNCYRSEHLCKNTIYKDLMKQQCAMTCGYC</sequence>
<evidence type="ECO:0000256" key="4">
    <source>
        <dbReference type="SAM" id="SignalP"/>
    </source>
</evidence>
<evidence type="ECO:0000313" key="6">
    <source>
        <dbReference type="Proteomes" id="UP000035681"/>
    </source>
</evidence>
<reference evidence="7" key="1">
    <citation type="submission" date="2015-08" db="UniProtKB">
        <authorList>
            <consortium name="WormBaseParasite"/>
        </authorList>
    </citation>
    <scope>IDENTIFICATION</scope>
</reference>
<dbReference type="Proteomes" id="UP000035681">
    <property type="component" value="Unplaced"/>
</dbReference>
<evidence type="ECO:0000313" key="7">
    <source>
        <dbReference type="WBParaSite" id="SSTP_0000274900.1"/>
    </source>
</evidence>
<evidence type="ECO:0000259" key="5">
    <source>
        <dbReference type="PROSITE" id="PS51670"/>
    </source>
</evidence>
<dbReference type="PANTHER" id="PTHR46219">
    <property type="entry name" value="PROTEIN CBG11138"/>
    <property type="match status" value="1"/>
</dbReference>
<protein>
    <submittedName>
        <fullName evidence="7 8">ShKT domain-containing protein</fullName>
    </submittedName>
</protein>
<keyword evidence="6" id="KW-1185">Reference proteome</keyword>